<dbReference type="InterPro" id="IPR036291">
    <property type="entry name" value="NAD(P)-bd_dom_sf"/>
</dbReference>
<dbReference type="Proteomes" id="UP000738349">
    <property type="component" value="Unassembled WGS sequence"/>
</dbReference>
<evidence type="ECO:0000313" key="5">
    <source>
        <dbReference type="Proteomes" id="UP000738349"/>
    </source>
</evidence>
<organism evidence="4 5">
    <name type="scientific">Dactylonectria macrodidyma</name>
    <dbReference type="NCBI Taxonomy" id="307937"/>
    <lineage>
        <taxon>Eukaryota</taxon>
        <taxon>Fungi</taxon>
        <taxon>Dikarya</taxon>
        <taxon>Ascomycota</taxon>
        <taxon>Pezizomycotina</taxon>
        <taxon>Sordariomycetes</taxon>
        <taxon>Hypocreomycetidae</taxon>
        <taxon>Hypocreales</taxon>
        <taxon>Nectriaceae</taxon>
        <taxon>Dactylonectria</taxon>
    </lineage>
</organism>
<dbReference type="Pfam" id="PF01370">
    <property type="entry name" value="Epimerase"/>
    <property type="match status" value="1"/>
</dbReference>
<keyword evidence="5" id="KW-1185">Reference proteome</keyword>
<evidence type="ECO:0000256" key="1">
    <source>
        <dbReference type="ARBA" id="ARBA00007637"/>
    </source>
</evidence>
<accession>A0A9P9IHN2</accession>
<dbReference type="OrthoDB" id="202470at2759"/>
<protein>
    <submittedName>
        <fullName evidence="4">NAD-dependent epimerase/dehydratase family protein</fullName>
    </submittedName>
</protein>
<comment type="caution">
    <text evidence="4">The sequence shown here is derived from an EMBL/GenBank/DDBJ whole genome shotgun (WGS) entry which is preliminary data.</text>
</comment>
<dbReference type="EMBL" id="JAGMUV010000025">
    <property type="protein sequence ID" value="KAH7120467.1"/>
    <property type="molecule type" value="Genomic_DNA"/>
</dbReference>
<dbReference type="InterPro" id="IPR001509">
    <property type="entry name" value="Epimerase_deHydtase"/>
</dbReference>
<sequence>MGNSVVELARRLDSLLRCCHPTSRILHPFDVNNRSFWGDNPAIMLPTPPAEAAEWAPSSKRQILVTGGAGFIGSHLVDRLLETGSWQVVVVDNFDDFYSPAVKRSNIAAHHCNPDFTLCELDVRHLDSLRKVFREHNFDTIVHLASRAGVRPSLEDPAGYLDTNVGGTLNLLECAKEFGVQQFVFGSSSSIYGLNAKVPFSESDNTAKPISPYAASKGACELMCHTYSHLYDIRCVCLRFFTVYGARQRPDLAIHKFANLIHNGKPIPVFGNGTTRRDYTYVDDIIQGVCAAIDFKESKYETFNLGESQTTELSELIELLEENLGRRAIIDRHGAQAGDVPLTFADISKARMALGYDPQTKIDQGIPKFVDWFLHQKGSRKGSE</sequence>
<keyword evidence="2" id="KW-0520">NAD</keyword>
<dbReference type="PANTHER" id="PTHR43574">
    <property type="entry name" value="EPIMERASE-RELATED"/>
    <property type="match status" value="1"/>
</dbReference>
<dbReference type="Gene3D" id="3.40.50.720">
    <property type="entry name" value="NAD(P)-binding Rossmann-like Domain"/>
    <property type="match status" value="1"/>
</dbReference>
<evidence type="ECO:0000256" key="2">
    <source>
        <dbReference type="ARBA" id="ARBA00023027"/>
    </source>
</evidence>
<gene>
    <name evidence="4" type="ORF">EDB81DRAFT_814271</name>
</gene>
<name>A0A9P9IHN2_9HYPO</name>
<feature type="domain" description="NAD-dependent epimerase/dehydratase" evidence="3">
    <location>
        <begin position="63"/>
        <end position="306"/>
    </location>
</feature>
<dbReference type="SUPFAM" id="SSF51735">
    <property type="entry name" value="NAD(P)-binding Rossmann-fold domains"/>
    <property type="match status" value="1"/>
</dbReference>
<comment type="similarity">
    <text evidence="1">Belongs to the NAD(P)-dependent epimerase/dehydratase family.</text>
</comment>
<reference evidence="4" key="1">
    <citation type="journal article" date="2021" name="Nat. Commun.">
        <title>Genetic determinants of endophytism in the Arabidopsis root mycobiome.</title>
        <authorList>
            <person name="Mesny F."/>
            <person name="Miyauchi S."/>
            <person name="Thiergart T."/>
            <person name="Pickel B."/>
            <person name="Atanasova L."/>
            <person name="Karlsson M."/>
            <person name="Huettel B."/>
            <person name="Barry K.W."/>
            <person name="Haridas S."/>
            <person name="Chen C."/>
            <person name="Bauer D."/>
            <person name="Andreopoulos W."/>
            <person name="Pangilinan J."/>
            <person name="LaButti K."/>
            <person name="Riley R."/>
            <person name="Lipzen A."/>
            <person name="Clum A."/>
            <person name="Drula E."/>
            <person name="Henrissat B."/>
            <person name="Kohler A."/>
            <person name="Grigoriev I.V."/>
            <person name="Martin F.M."/>
            <person name="Hacquard S."/>
        </authorList>
    </citation>
    <scope>NUCLEOTIDE SEQUENCE</scope>
    <source>
        <strain evidence="4">MPI-CAGE-AT-0147</strain>
    </source>
</reference>
<dbReference type="Gene3D" id="3.90.25.10">
    <property type="entry name" value="UDP-galactose 4-epimerase, domain 1"/>
    <property type="match status" value="1"/>
</dbReference>
<dbReference type="PRINTS" id="PR01713">
    <property type="entry name" value="NUCEPIMERASE"/>
</dbReference>
<evidence type="ECO:0000259" key="3">
    <source>
        <dbReference type="Pfam" id="PF01370"/>
    </source>
</evidence>
<dbReference type="AlphaFoldDB" id="A0A9P9IHN2"/>
<evidence type="ECO:0000313" key="4">
    <source>
        <dbReference type="EMBL" id="KAH7120467.1"/>
    </source>
</evidence>
<proteinExistence type="inferred from homology"/>